<feature type="domain" description="Fibronectin type-III" evidence="2">
    <location>
        <begin position="5634"/>
        <end position="5763"/>
    </location>
</feature>
<sequence length="5763" mass="622735">MKLIIRAPLLAISTTYLCLLIFVLFPSISAFSLSDLPSVIHATEEDSHTSHSLSLASNSNKTEFSRRLSPQDATLPGAPRSVFLREAHLSNTLELFYQTPWNDGGKPITKYLIECDSSSLFDASFESDYWRDEVSIQYEVQEIILECGESCTGMFYLEWGGKKSSPLDVDASANAIEAAVEEILGSTDVDQHRIHVTKTNLALGPKWLVTFTGVIGNIGEINVDYELVDGADPVMMVNQVRPGMADIYPSSFTHEIQSITLKRKEGFSTALGGNFKLSFEGVETQSIGVDTSALDMKEILEELETINTVNVEKEDDGVLVSWSVTFTNTGHEESSGSGDLEMIRLSSSSFVEPESMIVDIFENRRGTDPFIYSFGDLQQGKERFCKISSYNAVGYGQPSRIVKGTPIGKPWQLISPFGIVGDKNIDVSWIDETETWDMKGYHLEWYSGDQVPEIQQITTSASSGVSEVQIVRTTADNDSLTGFFTLSSGGETTQPISVHAAAHGQGSVADNLKRLSTVGDVKVSRKPSKQAITVELFSVTTGSNILLRQGATDLTILFKVGDRIFVDGAEFDVALVSSASITLSSNYNGPSADGIRVYRWAYGFEWEIEFISHVGPVNLIQALPGDNWSGVNPSIRVLPLRKGRAPLSGTFEVSLFGKKSHALPHDADASQIKNALESVSEIGEVAVSIHTNNNGKNFMITFLSYMGNVPLIEVDSSNLRGGSAKAKVSVVQDGVLPENFGSAFISSGSSYTIDNLDNGVVYKIIVYAENSKGKGQFDSDRALFASPIGLPMPPTNVQLIVMSDRMIKVVWEEPLDLGGVAFIEHYQIQWDINSDFANANAIDIFVSENQGPTFCRNIEVDAASSQGPIYVQVIANNEFGWSSPQKSLPESVSLVLLPPGGVENAKATITGSNGIMAAWEFPNSEKCAFGGDGGSMVTHYVLEWDNDDDFSSPNSVLLAPYQDSFHIGGRDPITGAESDILDYGGTYYLRITSFNANGSGSPINFEISDSTIIGPLVDTVPTAPVIQKLEPLDAETLSLEWNTPLLDGGAAIEKYAIEYSTSPEFEHAVDVEIPVVREVQTFGLAAESLINEVQVLEATVEVTNEIQSVRTAVAGVDEIQTVTLTSDDVIAEVQTLHLTALDSDEVQSIVPVADDIDEIQQIRVSGDDIPEIQVAKVSVPRQNEVQKLGIAISNINTNGDNSIDFGCYNVNVGEPCQEIEDSISGSFTLSFEFDKCGGDYNANYCQSALTQYDPDLGMIECTPGLVSDPVTGGDHCVSAQVQQMFTSIEGDVGTLQWALNGMLDDNGKSFMTSNKTPTKAAAVTVARQGRIKTKGGCAENSDGIAECSGEYEIFYSITFDSDHSSGDVPPLTIVHSNVKVDVSSTPYTNFLCPNSSFSNGCVPPEGTALDSLHGNFYEGSTHDEAFEFIKGSQPDGMISLIYECESKTTKMNPSFTMTASTDGLEVSFDDATFLSNAKKMHWLRYTDGDGNDVFRKIQDVNLLESKLSLFESVIPSTTSSDVEYGLFFSDWSESDGMSGVSNECQQERFHETLPISINTNPQEISSSDWKQKLNALTPIDSTGIVVSRKLCNDLSLNVGFEWEVTFQKQPGVVNLMTCVDDILNAGTCTIERVQASSIIDGEFALGTTWPHEYLAESPALFMSGQMSWNVESENMKTLLESIKDGLDPVFGSLEITREPYVPSTDQRWSGGYTWTITFLNRPGNIPAMSSDGSNLSGSSTLLEVSDEDSGLSDLYQGLANSASFVDDPGIARDGNQVSGSFALSWLGNSIYNPTVTGNVFPIQKGGSGSDQFMALSQSDFQTILSQHIFGNNNGQVIVTRSNIPSQVMGFKYVIRFVHENVGGDLHVLNYVQTPSLLGMNAGVVITEEAQGNEIKGTFQLKFQGQLTRPITHDATANDVESALNELSSILPSRVTVSRTSEPLKTGPSSGMGGLSTQVGGYVWSITFASNVWKDPTAVRSLADVPGNWYGDPVGPKDEWDSGFSKGWGKNVGDMPLMECISSGLTTTNGMFPADGCIIEEKIKGTEPLAGSFKLCLDTSEPTYTDDVISVKGNYCTDEIRHDAPASAVESGGDGSSVEEKLEALNNVGDVFVTRSDVDVNNGGYTWTIEFLHDVDGPCQIKGTYSGLCNAVGNVPKLCVGSNMSTCENSALVGTCKRPGACSKLTVLDMTDFMNGERPPARMKRVKMTVQDPLYQGWNDGTVVSSVGIYAQYKLNIDGTTTNCLNHDASAQTVQDEIQTILDVTGMGKVRVERKLSEIDAPNGFLFFFHFYETGDPISIAAEFSNDSSICSNGFAVGQSVSIAIENEGELHPNTCATCVDGIVQRSDFTIFEVMGDSLNGSLAWNADAASVRSHLEQVSGRHVNVERILIDKFGSTEWRITFTGNPGVIPPGASDVQPLQVSQGPDSAGQMSSIIVTEIEKGSEPLGGKFTIDFGSPQGPVEIDYDEPAKRLETKLNALNVIGRIYVTRDCYPSCNKGGWGNLPVTDEDRLGGLMWHIYFLENPGTTNGKTFPPGSGNVDLPITESTQLLGYRAVAYSGTTQEGSSQLEGSFYLKHLDEISAPLPLNANSETIEQSLKTLSKGGSVSVEAFHSYTEEVPGITVSTERDAYKINLAGDDIRKHLLPGDLFQLIDEDLPSAPELGGAQLIAESESLLGSPILSINPDGIISPPSIGENILFGGEEYKILRNGSEVQQIVMHNGSVGGHDFYFTLSLTVDGVTESTQCLQFGASNEELELELNTLSNTGENNVEVSSRLGTSGNAGDAHVFKVFFDEVLGNVGEINVGACADSTKTIVPYSHVKSLVHGGKVEHQKIILSADSGTVDPVPSFSLSIYNNAMDQVSTPCIEWGAGTLNLSPALEGSFASQIFLVGSNGIVDHGNGLYTIHAADFVEGSVSKGDQIQIANSCTGEVENISSNGKSLEIKSTAPCTATAGTAVSSLPDTRILEYSSGRKVPKSHITELTLTSQELVEDDSTGFFKMQLTFRNQIYNTQCLPYGISEESLQNELNSLFDLNGDNIIDSNDGIHIHVSRDGDGSRDSSFGYKYVIESKGSDSVSGISNVVGTSAPLINIFGSGSTVGCADYRGEETLVTSLASTTSGSATVTNVDLTQQSLHTGSRIKLDSSLDHSKVYTVATVDPDLSIITLEEPFVGTTVSATAKLIKVSDKVPLVETKQIQGPRNEYEYDVYFVGHYWEDVPIMTINKFGDGTCEGSATNISGGMNRNMDVATVRNGGGSSSFEHVLDKIVLISGPRKVFLVPQTFRVKQMQVMKLEITIKDEQSPIWSSGNPSFKLIKNGVETICLDRNIDPRDFESAMSLFCKEGISDCVSVIKTIDHLKAPNGHVYVISFHNDIDTLGTFSIDIAAPDCNAFDIVDGENAELSGDTEIMSSTRPSMSDTSLLLGLDTDASKEAQWSGSRKSTLKLYKLSGTYWKIRFKNYLGNVPALEMTANLSSGLANTFVLDNVVVDSNSNAAAISKLKTGIPYYIRLVAMNAVGKSDISNVVIGIPSERSLPTKLSAQHSLNQNEVQSITISATHISEIQRVTTDAKSIPEVQEVRVDGQMSNGVHNGSFSLRFPEKQRVLFKSSTPISAGSFFLHYKYVDLNDSILQADGSFVSKVVKSPCIPYGSSAEVVQKALEDNALENGLPTGSVNVILQGDNDSLSDNRYEYIISFNGPNVRGNVEELTTDSSLSGLDAVGGASCQSFDSLSNDVTVVIQTINDGEALGTDTSHAVFSVNADGKVASGSFALSVTHLGQTLETDCLPWDSEASVVENALKSLSNVDSARVRRRGNGFLSIEENSIQDTIDAVFVKGESSNLIEISQESEAVMNEILNIGDRISLPYVGVEGDIYNVVNISGQSATLDDAIPTPTGSFSAVLHHNYEFSVHFDGQGMHPSSSIQSPFKPSLHFGVSTSDCDPMQTIIDHMLVPYTGASGMSAAISIKSTFDGGDILVSNDNNASQEIGKSLANSMPMISDSLYALQSLISGDSSITYTFTFNEKDGNLDELICNMDATLASNNGNCEVFTIMDGNVLSGVFFLGPSAPIPFDASSSEMKQILESLPTITNVDVSRKSLSHKGNYEWMITFVGDNGDVDLLPVSNSLIGKDASIHVEEYRKGNEVGGTFILGYDHDFTVPISSSASAAEVKEAVESLEAFNHLRVSESEPNPEGGKTLQVTFLDYGLGDIEELVTDTSSLTGIGVNVFIQEDVKGAIASSNTLQLSFPSPSHCSISQVKQGVCGSSVSMIRIEVDSLNNSDDSTMYQVYIPDRQIQVVQTQGPKIDGVYEVTKGSFQLEYNGAITTSLSYDCDELEMRIALESLPTIETVGVTKSLGAALIPNVCVELKKGSSLVRCHSSCVCDFQALGLRGNDLVSIEDRWYRVASFYAGSQEEFHVASYANSLDIVQFEEDVDITNVYIWNGGYDWTVSFHSWIGDLDLLQSPLHALQPNDSSLGIKFKDCNKCLSIQELEEWSNYSVRMQVYNDVGTSIYSDPVNAATKSLPQPPTNIVFDIFSGSCVQISMNPPELYRVGNEEENLSMIIEWDTFSDFRSNQTPVQTCTSSSNGHCEIRVTETTAPFEHLLCNLLPSMPYFFRIASKNSVEIQNIFTSEGEVQNLNWSSTYTISLEDQVPENPTLVSAVALSLEEIQVVVNPPIRDGGQPLISYSLEVKNEWAEHVASVLIDIADMKPIMGSSLLIQNLATENLATLSTPKVGQSPITSATVVWSGDTIDDAEIDGYLVEWWSEDKKPEIQIVKIIYEAPLADTTFSLTYTSKPDVKATTALMPWDAGEDLIRRELMNLGWDEDDNQILIENIQVSKEYFTNGHSWTITFGENEKGLNYGDEVALQGTLLSNGDSGVPVLTISTIQDGQRPHGQSEIQLLQIYGTGELNGFFQLMYDGQVTSFIPVSASAPDIKMALEQLPAIRDVAVSKNDSINPSLNILTQNLISHYEITFVANDGDIASLSVDFTGAQTVNNDINVVIFEGNNIVNENGFKLSSAQPGEKPLAYSSSGLLDKSISSFEMTGLITGKEYFVSVSAMNHIHGYGPRILPSPMSIIPPIQVPQPPENIMIDVNFGVSDSIKVSYDAPLSNGGDDISRYRIEIDPTPSFDNPIVQSEICPPYNKRTVWRVETKANDGAVISGGSFILQLSGNGISRVSDEIPYNAVALAQNETGTIEWFNDTDFMVSDNSVFVMTSPATVMEGLLFEGDRVQFTGQSSANKLYKLAAVQGNTLTLSESFSGNSGPQKISRHYGGRGNPSMSRLYCEYDETLCTQETLKLGGSMQKKIQKLSDIIDLGVVVDRDGPTSQNEFLWRITFLDNPPSGGSDFHLDVMTSSLSTVNGVGSASVVTTLVTDGESDQDCIGTKVVPRYGGLVKGLEYYVRVFAVNSEGYSTAMTAGKAQAPIVVPGPPTSVSLDVVSSTELRVMFAPPVDNGGDVITKYLIEWSTNSAFENVGSSTVEYLLGGSPFFKTIDGLVTGVNYYVRVKAGNSQGYGKGQASSPPFLNPHKEPSAPAEVNLGITSDSMLTVGWTPPINDGGDTIRSYRIEWDTKAAFTSTNMMPHKGFVDVDGEERSHTIEMLSPSKVYFVRVFAYNTKGSSLPTISEPLFVSPKTQVPGIVTGFVVYTASSGESGAIDVHWQPPLVPHHGIPCAGSIGSPLVCPIKFGGGVPQSNGGEPIKEYEIEWNERLDFEGSDGGRKVVYGSSSTFTRVENLTVGREYFVRVLARNIVGSGSFTEPQLILVS</sequence>
<dbReference type="EMBL" id="BLLK01000069">
    <property type="protein sequence ID" value="GFH60039.1"/>
    <property type="molecule type" value="Genomic_DNA"/>
</dbReference>
<name>A0AAD3D8Z2_9STRA</name>
<gene>
    <name evidence="3" type="ORF">CTEN210_16515</name>
</gene>
<dbReference type="InterPro" id="IPR013783">
    <property type="entry name" value="Ig-like_fold"/>
</dbReference>
<feature type="domain" description="Fibronectin type-III" evidence="2">
    <location>
        <begin position="5428"/>
        <end position="5529"/>
    </location>
</feature>
<keyword evidence="1" id="KW-0677">Repeat</keyword>
<keyword evidence="4" id="KW-1185">Reference proteome</keyword>
<evidence type="ECO:0000313" key="4">
    <source>
        <dbReference type="Proteomes" id="UP001054902"/>
    </source>
</evidence>
<feature type="domain" description="Fibronectin type-III" evidence="2">
    <location>
        <begin position="5531"/>
        <end position="5631"/>
    </location>
</feature>
<dbReference type="PROSITE" id="PS50853">
    <property type="entry name" value="FN3"/>
    <property type="match status" value="4"/>
</dbReference>
<dbReference type="InterPro" id="IPR050964">
    <property type="entry name" value="Striated_Muscle_Regulatory"/>
</dbReference>
<proteinExistence type="predicted"/>
<dbReference type="CDD" id="cd00063">
    <property type="entry name" value="FN3"/>
    <property type="match status" value="3"/>
</dbReference>
<organism evidence="3 4">
    <name type="scientific">Chaetoceros tenuissimus</name>
    <dbReference type="NCBI Taxonomy" id="426638"/>
    <lineage>
        <taxon>Eukaryota</taxon>
        <taxon>Sar</taxon>
        <taxon>Stramenopiles</taxon>
        <taxon>Ochrophyta</taxon>
        <taxon>Bacillariophyta</taxon>
        <taxon>Coscinodiscophyceae</taxon>
        <taxon>Chaetocerotophycidae</taxon>
        <taxon>Chaetocerotales</taxon>
        <taxon>Chaetocerotaceae</taxon>
        <taxon>Chaetoceros</taxon>
    </lineage>
</organism>
<dbReference type="PANTHER" id="PTHR13817">
    <property type="entry name" value="TITIN"/>
    <property type="match status" value="1"/>
</dbReference>
<dbReference type="Gene3D" id="2.60.40.10">
    <property type="entry name" value="Immunoglobulins"/>
    <property type="match status" value="5"/>
</dbReference>
<dbReference type="SUPFAM" id="SSF49265">
    <property type="entry name" value="Fibronectin type III"/>
    <property type="match status" value="7"/>
</dbReference>
<accession>A0AAD3D8Z2</accession>
<feature type="domain" description="Fibronectin type-III" evidence="2">
    <location>
        <begin position="793"/>
        <end position="899"/>
    </location>
</feature>
<evidence type="ECO:0000259" key="2">
    <source>
        <dbReference type="PROSITE" id="PS50853"/>
    </source>
</evidence>
<dbReference type="InterPro" id="IPR003961">
    <property type="entry name" value="FN3_dom"/>
</dbReference>
<comment type="caution">
    <text evidence="3">The sequence shown here is derived from an EMBL/GenBank/DDBJ whole genome shotgun (WGS) entry which is preliminary data.</text>
</comment>
<dbReference type="PANTHER" id="PTHR13817:SF73">
    <property type="entry name" value="FIBRONECTIN TYPE-III DOMAIN-CONTAINING PROTEIN"/>
    <property type="match status" value="1"/>
</dbReference>
<dbReference type="Pfam" id="PF00041">
    <property type="entry name" value="fn3"/>
    <property type="match status" value="2"/>
</dbReference>
<reference evidence="3 4" key="1">
    <citation type="journal article" date="2021" name="Sci. Rep.">
        <title>The genome of the diatom Chaetoceros tenuissimus carries an ancient integrated fragment of an extant virus.</title>
        <authorList>
            <person name="Hongo Y."/>
            <person name="Kimura K."/>
            <person name="Takaki Y."/>
            <person name="Yoshida Y."/>
            <person name="Baba S."/>
            <person name="Kobayashi G."/>
            <person name="Nagasaki K."/>
            <person name="Hano T."/>
            <person name="Tomaru Y."/>
        </authorList>
    </citation>
    <scope>NUCLEOTIDE SEQUENCE [LARGE SCALE GENOMIC DNA]</scope>
    <source>
        <strain evidence="3 4">NIES-3715</strain>
    </source>
</reference>
<protein>
    <recommendedName>
        <fullName evidence="2">Fibronectin type-III domain-containing protein</fullName>
    </recommendedName>
</protein>
<dbReference type="Proteomes" id="UP001054902">
    <property type="component" value="Unassembled WGS sequence"/>
</dbReference>
<dbReference type="SMART" id="SM00060">
    <property type="entry name" value="FN3"/>
    <property type="match status" value="12"/>
</dbReference>
<evidence type="ECO:0000256" key="1">
    <source>
        <dbReference type="ARBA" id="ARBA00022737"/>
    </source>
</evidence>
<dbReference type="InterPro" id="IPR036116">
    <property type="entry name" value="FN3_sf"/>
</dbReference>
<evidence type="ECO:0000313" key="3">
    <source>
        <dbReference type="EMBL" id="GFH60039.1"/>
    </source>
</evidence>